<evidence type="ECO:0000256" key="1">
    <source>
        <dbReference type="ARBA" id="ARBA00001971"/>
    </source>
</evidence>
<accession>A0ABY3VKT8</accession>
<dbReference type="InterPro" id="IPR002403">
    <property type="entry name" value="Cyt_P450_E_grp-IV"/>
</dbReference>
<reference evidence="9" key="1">
    <citation type="submission" date="2022-08" db="EMBL/GenBank/DDBJ databases">
        <title>Whole genome sequencing of non-tuberculosis mycobacteria type-strains.</title>
        <authorList>
            <person name="Igarashi Y."/>
            <person name="Osugi A."/>
            <person name="Mitarai S."/>
        </authorList>
    </citation>
    <scope>NUCLEOTIDE SEQUENCE</scope>
    <source>
        <strain evidence="9">DSM 45127</strain>
    </source>
</reference>
<dbReference type="CDD" id="cd11045">
    <property type="entry name" value="CYP136-like"/>
    <property type="match status" value="1"/>
</dbReference>
<dbReference type="Pfam" id="PF00067">
    <property type="entry name" value="p450"/>
    <property type="match status" value="1"/>
</dbReference>
<evidence type="ECO:0000256" key="4">
    <source>
        <dbReference type="ARBA" id="ARBA00022723"/>
    </source>
</evidence>
<dbReference type="SUPFAM" id="SSF48264">
    <property type="entry name" value="Cytochrome P450"/>
    <property type="match status" value="1"/>
</dbReference>
<evidence type="ECO:0000256" key="6">
    <source>
        <dbReference type="ARBA" id="ARBA00023004"/>
    </source>
</evidence>
<dbReference type="InterPro" id="IPR017972">
    <property type="entry name" value="Cyt_P450_CS"/>
</dbReference>
<evidence type="ECO:0000313" key="9">
    <source>
        <dbReference type="EMBL" id="UMB70033.1"/>
    </source>
</evidence>
<keyword evidence="5 8" id="KW-0560">Oxidoreductase</keyword>
<dbReference type="InterPro" id="IPR036396">
    <property type="entry name" value="Cyt_P450_sf"/>
</dbReference>
<evidence type="ECO:0000256" key="3">
    <source>
        <dbReference type="ARBA" id="ARBA00022617"/>
    </source>
</evidence>
<evidence type="ECO:0000256" key="2">
    <source>
        <dbReference type="ARBA" id="ARBA00010617"/>
    </source>
</evidence>
<organism evidence="9 10">
    <name type="scientific">Mycobacterium paraterrae</name>
    <dbReference type="NCBI Taxonomy" id="577492"/>
    <lineage>
        <taxon>Bacteria</taxon>
        <taxon>Bacillati</taxon>
        <taxon>Actinomycetota</taxon>
        <taxon>Actinomycetes</taxon>
        <taxon>Mycobacteriales</taxon>
        <taxon>Mycobacteriaceae</taxon>
        <taxon>Mycobacterium</taxon>
    </lineage>
</organism>
<keyword evidence="6 8" id="KW-0408">Iron</keyword>
<gene>
    <name evidence="9" type="ORF">MKK62_01340</name>
</gene>
<evidence type="ECO:0000256" key="8">
    <source>
        <dbReference type="RuleBase" id="RU000461"/>
    </source>
</evidence>
<dbReference type="PRINTS" id="PR00385">
    <property type="entry name" value="P450"/>
</dbReference>
<dbReference type="PANTHER" id="PTHR24286">
    <property type="entry name" value="CYTOCHROME P450 26"/>
    <property type="match status" value="1"/>
</dbReference>
<name>A0ABY3VKT8_9MYCO</name>
<dbReference type="PANTHER" id="PTHR24286:SF24">
    <property type="entry name" value="LANOSTEROL 14-ALPHA DEMETHYLASE"/>
    <property type="match status" value="1"/>
</dbReference>
<dbReference type="InterPro" id="IPR001128">
    <property type="entry name" value="Cyt_P450"/>
</dbReference>
<evidence type="ECO:0000256" key="7">
    <source>
        <dbReference type="ARBA" id="ARBA00023033"/>
    </source>
</evidence>
<dbReference type="Proteomes" id="UP001055336">
    <property type="component" value="Chromosome"/>
</dbReference>
<dbReference type="RefSeq" id="WP_240261763.1">
    <property type="nucleotide sequence ID" value="NZ_CP092488.2"/>
</dbReference>
<protein>
    <submittedName>
        <fullName evidence="9">Cytochrome P450</fullName>
    </submittedName>
</protein>
<dbReference type="EMBL" id="CP092488">
    <property type="protein sequence ID" value="UMB70033.1"/>
    <property type="molecule type" value="Genomic_DNA"/>
</dbReference>
<keyword evidence="4 8" id="KW-0479">Metal-binding</keyword>
<comment type="similarity">
    <text evidence="2 8">Belongs to the cytochrome P450 family.</text>
</comment>
<evidence type="ECO:0000256" key="5">
    <source>
        <dbReference type="ARBA" id="ARBA00023002"/>
    </source>
</evidence>
<proteinExistence type="inferred from homology"/>
<comment type="cofactor">
    <cofactor evidence="1">
        <name>heme</name>
        <dbReference type="ChEBI" id="CHEBI:30413"/>
    </cofactor>
</comment>
<dbReference type="PROSITE" id="PS00086">
    <property type="entry name" value="CYTOCHROME_P450"/>
    <property type="match status" value="1"/>
</dbReference>
<dbReference type="PRINTS" id="PR00465">
    <property type="entry name" value="EP450IV"/>
</dbReference>
<sequence>MTSLLHTPIDKARERLSSVILTPAPRRIDDRLRGLSQRWPVRDLATPPLGSGLKAVPGDGGLPFIGHTLDYIRFGSAFTRERHERLGPVTWMGAFGTNMVVIAGPEATQQALTSNAKAFSQDGWSFLIDAFFHRGLMLMSFDEHLMHRRIMQEAFTRPRLTGYVDQVAPCVRTAIPNWATGPSTRLYPLLKNLTLDIATDVFMGGCGKDDSAAINRAFVATVRAASAIVRAPLPGTRFRAGVRGRRVLQDYFALHLPQARLGSSNDLFSALCQATDEDGEQFTDDDVINHMIFLMMAAHDTSTITTTAVAYFLAKHPDWQDRVRAASDVLGDRVPNIDDLEALTELDLVIKESLRLVAPVPIVMRKAVHDTAIAGYYIPAGTLVAVAPAVNHFVPEVWSHADHFDPDRFGPSRREDHGHRFAWIPFGGGAHKCIGMQFGTLEVKAILHQMLRSFTWSVRPDYDVRWDNTSLPIPVDGLPVTLCRRATAGG</sequence>
<dbReference type="Gene3D" id="1.10.630.10">
    <property type="entry name" value="Cytochrome P450"/>
    <property type="match status" value="1"/>
</dbReference>
<keyword evidence="10" id="KW-1185">Reference proteome</keyword>
<keyword evidence="3 8" id="KW-0349">Heme</keyword>
<evidence type="ECO:0000313" key="10">
    <source>
        <dbReference type="Proteomes" id="UP001055336"/>
    </source>
</evidence>
<keyword evidence="7 8" id="KW-0503">Monooxygenase</keyword>